<keyword evidence="1" id="KW-0132">Cell division</keyword>
<dbReference type="InterPro" id="IPR039361">
    <property type="entry name" value="Cyclin"/>
</dbReference>
<dbReference type="Pfam" id="PF00134">
    <property type="entry name" value="Cyclin_N"/>
    <property type="match status" value="1"/>
</dbReference>
<keyword evidence="2 4" id="KW-0195">Cyclin</keyword>
<evidence type="ECO:0000256" key="2">
    <source>
        <dbReference type="ARBA" id="ARBA00023127"/>
    </source>
</evidence>
<dbReference type="SMART" id="SM01332">
    <property type="entry name" value="Cyclin_C"/>
    <property type="match status" value="1"/>
</dbReference>
<dbReference type="CDD" id="cd20509">
    <property type="entry name" value="CYCLIN_CCNB1-like_rpt2"/>
    <property type="match status" value="1"/>
</dbReference>
<keyword evidence="3" id="KW-0131">Cell cycle</keyword>
<dbReference type="AlphaFoldDB" id="A0AAV8WG01"/>
<reference evidence="7 8" key="1">
    <citation type="journal article" date="2023" name="Insect Mol. Biol.">
        <title>Genome sequencing provides insights into the evolution of gene families encoding plant cell wall-degrading enzymes in longhorned beetles.</title>
        <authorList>
            <person name="Shin N.R."/>
            <person name="Okamura Y."/>
            <person name="Kirsch R."/>
            <person name="Pauchet Y."/>
        </authorList>
    </citation>
    <scope>NUCLEOTIDE SEQUENCE [LARGE SCALE GENOMIC DNA]</scope>
    <source>
        <strain evidence="7">EAD_L_NR</strain>
    </source>
</reference>
<dbReference type="GO" id="GO:0000278">
    <property type="term" value="P:mitotic cell cycle"/>
    <property type="evidence" value="ECO:0007669"/>
    <property type="project" value="UniProtKB-ARBA"/>
</dbReference>
<dbReference type="InterPro" id="IPR006671">
    <property type="entry name" value="Cyclin_N"/>
</dbReference>
<feature type="domain" description="Cyclin-like" evidence="5">
    <location>
        <begin position="172"/>
        <end position="257"/>
    </location>
</feature>
<dbReference type="SUPFAM" id="SSF47954">
    <property type="entry name" value="Cyclin-like"/>
    <property type="match status" value="2"/>
</dbReference>
<dbReference type="Gene3D" id="1.10.472.10">
    <property type="entry name" value="Cyclin-like"/>
    <property type="match status" value="2"/>
</dbReference>
<proteinExistence type="inferred from homology"/>
<evidence type="ECO:0008006" key="9">
    <source>
        <dbReference type="Google" id="ProtNLM"/>
    </source>
</evidence>
<dbReference type="Pfam" id="PF02984">
    <property type="entry name" value="Cyclin_C"/>
    <property type="match status" value="1"/>
</dbReference>
<protein>
    <recommendedName>
        <fullName evidence="9">Cyclin B</fullName>
    </recommendedName>
</protein>
<dbReference type="GO" id="GO:0005634">
    <property type="term" value="C:nucleus"/>
    <property type="evidence" value="ECO:0007669"/>
    <property type="project" value="UniProtKB-ARBA"/>
</dbReference>
<organism evidence="7 8">
    <name type="scientific">Exocentrus adspersus</name>
    <dbReference type="NCBI Taxonomy" id="1586481"/>
    <lineage>
        <taxon>Eukaryota</taxon>
        <taxon>Metazoa</taxon>
        <taxon>Ecdysozoa</taxon>
        <taxon>Arthropoda</taxon>
        <taxon>Hexapoda</taxon>
        <taxon>Insecta</taxon>
        <taxon>Pterygota</taxon>
        <taxon>Neoptera</taxon>
        <taxon>Endopterygota</taxon>
        <taxon>Coleoptera</taxon>
        <taxon>Polyphaga</taxon>
        <taxon>Cucujiformia</taxon>
        <taxon>Chrysomeloidea</taxon>
        <taxon>Cerambycidae</taxon>
        <taxon>Lamiinae</taxon>
        <taxon>Acanthocinini</taxon>
        <taxon>Exocentrus</taxon>
    </lineage>
</organism>
<keyword evidence="8" id="KW-1185">Reference proteome</keyword>
<evidence type="ECO:0000256" key="4">
    <source>
        <dbReference type="RuleBase" id="RU000383"/>
    </source>
</evidence>
<dbReference type="FunFam" id="1.10.472.10:FF:000001">
    <property type="entry name" value="G2/mitotic-specific cyclin"/>
    <property type="match status" value="1"/>
</dbReference>
<sequence>MAQQRGPVEHVLNQENQGKIATKVLVPAKGGVPKRPALGEVKLNDVNKLSNANNALTNGALKKGGVMGAPQVKKTVSNGTKVVERRQVTKENTFANTHIEDNKISTVRRSSYSKQINIINPDENSKNDPQMVTEYLGDIFSYLRELECRFPIKKNFLEGHQSTPRMRTILVNWLVEVHMNFKLYLETLHLCIAIVDRYLQENKGVGRNILQLVGTTALLIASKYEEMYLPDLDEFVYICDDTFSKRQILRMEMDILKKLDFNLGRPLSVHFLRRYNKVAQVRSDHHALGKYLLELSLLEHNMSHIKPSIQAAAVCCLSIAILNEVMNLPKIWTPTLVHYTTYEYADFKNVIVDFAHLIVKSQTSKYQMIRQKYATSTYAKISLNSKLNGPLIRKLTLTSITKK</sequence>
<dbReference type="InterPro" id="IPR036915">
    <property type="entry name" value="Cyclin-like_sf"/>
</dbReference>
<accession>A0AAV8WG01</accession>
<evidence type="ECO:0000313" key="8">
    <source>
        <dbReference type="Proteomes" id="UP001159042"/>
    </source>
</evidence>
<feature type="domain" description="Cyclin C-terminal" evidence="6">
    <location>
        <begin position="266"/>
        <end position="387"/>
    </location>
</feature>
<evidence type="ECO:0000259" key="6">
    <source>
        <dbReference type="SMART" id="SM01332"/>
    </source>
</evidence>
<dbReference type="EMBL" id="JANEYG010000001">
    <property type="protein sequence ID" value="KAJ8925474.1"/>
    <property type="molecule type" value="Genomic_DNA"/>
</dbReference>
<name>A0AAV8WG01_9CUCU</name>
<gene>
    <name evidence="7" type="ORF">NQ315_009308</name>
</gene>
<dbReference type="CDD" id="cd20507">
    <property type="entry name" value="CYCLIN_CCNB1-like_rpt1"/>
    <property type="match status" value="1"/>
</dbReference>
<dbReference type="GO" id="GO:0051301">
    <property type="term" value="P:cell division"/>
    <property type="evidence" value="ECO:0007669"/>
    <property type="project" value="UniProtKB-KW"/>
</dbReference>
<comment type="similarity">
    <text evidence="4">Belongs to the cyclin family.</text>
</comment>
<dbReference type="PANTHER" id="PTHR10177">
    <property type="entry name" value="CYCLINS"/>
    <property type="match status" value="1"/>
</dbReference>
<dbReference type="SMART" id="SM00385">
    <property type="entry name" value="CYCLIN"/>
    <property type="match status" value="2"/>
</dbReference>
<evidence type="ECO:0000256" key="3">
    <source>
        <dbReference type="ARBA" id="ARBA00023306"/>
    </source>
</evidence>
<feature type="domain" description="Cyclin-like" evidence="5">
    <location>
        <begin position="270"/>
        <end position="360"/>
    </location>
</feature>
<dbReference type="InterPro" id="IPR013763">
    <property type="entry name" value="Cyclin-like_dom"/>
</dbReference>
<dbReference type="InterPro" id="IPR048258">
    <property type="entry name" value="Cyclins_cyclin-box"/>
</dbReference>
<evidence type="ECO:0000259" key="5">
    <source>
        <dbReference type="SMART" id="SM00385"/>
    </source>
</evidence>
<dbReference type="Proteomes" id="UP001159042">
    <property type="component" value="Unassembled WGS sequence"/>
</dbReference>
<evidence type="ECO:0000313" key="7">
    <source>
        <dbReference type="EMBL" id="KAJ8925474.1"/>
    </source>
</evidence>
<dbReference type="PROSITE" id="PS00292">
    <property type="entry name" value="CYCLINS"/>
    <property type="match status" value="1"/>
</dbReference>
<evidence type="ECO:0000256" key="1">
    <source>
        <dbReference type="ARBA" id="ARBA00022618"/>
    </source>
</evidence>
<comment type="caution">
    <text evidence="7">The sequence shown here is derived from an EMBL/GenBank/DDBJ whole genome shotgun (WGS) entry which is preliminary data.</text>
</comment>
<dbReference type="InterPro" id="IPR004367">
    <property type="entry name" value="Cyclin_C-dom"/>
</dbReference>